<dbReference type="Proteomes" id="UP000192569">
    <property type="component" value="Chromosome I"/>
</dbReference>
<gene>
    <name evidence="1" type="ORF">SAMN00808754_2073</name>
</gene>
<keyword evidence="2" id="KW-1185">Reference proteome</keyword>
<proteinExistence type="predicted"/>
<dbReference type="EMBL" id="LT838272">
    <property type="protein sequence ID" value="SMB98002.1"/>
    <property type="molecule type" value="Genomic_DNA"/>
</dbReference>
<accession>A0A1W1VX93</accession>
<reference evidence="1 2" key="1">
    <citation type="submission" date="2017-04" db="EMBL/GenBank/DDBJ databases">
        <authorList>
            <person name="Afonso C.L."/>
            <person name="Miller P.J."/>
            <person name="Scott M.A."/>
            <person name="Spackman E."/>
            <person name="Goraichik I."/>
            <person name="Dimitrov K.M."/>
            <person name="Suarez D.L."/>
            <person name="Swayne D.E."/>
        </authorList>
    </citation>
    <scope>NUCLEOTIDE SEQUENCE [LARGE SCALE GENOMIC DNA]</scope>
    <source>
        <strain evidence="1 2">ToBE</strain>
    </source>
</reference>
<dbReference type="RefSeq" id="WP_084665645.1">
    <property type="nucleotide sequence ID" value="NZ_LT838272.1"/>
</dbReference>
<name>A0A1W1VX93_9FIRM</name>
<sequence>MSGAKVYEIVPQEVRDLVDRWVKNFAWGLIRHNTMMRAVATVLKLHGIKRLPLGRYEVVYTCDFGDLPIIHIHGRERVSEACPACGSSAWRYIHTERELPFSRYDIITAFCLDCGCFYRKFGWKVEERDAEQA</sequence>
<evidence type="ECO:0000313" key="1">
    <source>
        <dbReference type="EMBL" id="SMB98002.1"/>
    </source>
</evidence>
<dbReference type="AlphaFoldDB" id="A0A1W1VX93"/>
<dbReference type="OrthoDB" id="9908439at2"/>
<dbReference type="STRING" id="698762.SAMN00808754_2073"/>
<organism evidence="1 2">
    <name type="scientific">Thermanaeromonas toyohensis ToBE</name>
    <dbReference type="NCBI Taxonomy" id="698762"/>
    <lineage>
        <taxon>Bacteria</taxon>
        <taxon>Bacillati</taxon>
        <taxon>Bacillota</taxon>
        <taxon>Clostridia</taxon>
        <taxon>Neomoorellales</taxon>
        <taxon>Neomoorellaceae</taxon>
        <taxon>Thermanaeromonas</taxon>
    </lineage>
</organism>
<evidence type="ECO:0000313" key="2">
    <source>
        <dbReference type="Proteomes" id="UP000192569"/>
    </source>
</evidence>
<protein>
    <submittedName>
        <fullName evidence="1">Uncharacterized protein</fullName>
    </submittedName>
</protein>